<dbReference type="AlphaFoldDB" id="A0A628ZE62"/>
<organism evidence="2">
    <name type="scientific">Salmonella newport</name>
    <dbReference type="NCBI Taxonomy" id="108619"/>
    <lineage>
        <taxon>Bacteria</taxon>
        <taxon>Pseudomonadati</taxon>
        <taxon>Pseudomonadota</taxon>
        <taxon>Gammaproteobacteria</taxon>
        <taxon>Enterobacterales</taxon>
        <taxon>Enterobacteriaceae</taxon>
        <taxon>Salmonella</taxon>
    </lineage>
</organism>
<accession>A0A628ZE62</accession>
<feature type="transmembrane region" description="Helical" evidence="1">
    <location>
        <begin position="108"/>
        <end position="130"/>
    </location>
</feature>
<dbReference type="EMBL" id="AAMBNR010000013">
    <property type="protein sequence ID" value="EDF6616015.1"/>
    <property type="molecule type" value="Genomic_DNA"/>
</dbReference>
<gene>
    <name evidence="2" type="ORF">B1B77_22475</name>
</gene>
<keyword evidence="1" id="KW-1133">Transmembrane helix</keyword>
<name>A0A628ZE62_SALNE</name>
<evidence type="ECO:0000313" key="2">
    <source>
        <dbReference type="EMBL" id="EDF6616015.1"/>
    </source>
</evidence>
<evidence type="ECO:0000256" key="1">
    <source>
        <dbReference type="SAM" id="Phobius"/>
    </source>
</evidence>
<keyword evidence="1" id="KW-0472">Membrane</keyword>
<proteinExistence type="predicted"/>
<comment type="caution">
    <text evidence="2">The sequence shown here is derived from an EMBL/GenBank/DDBJ whole genome shotgun (WGS) entry which is preliminary data.</text>
</comment>
<feature type="transmembrane region" description="Helical" evidence="1">
    <location>
        <begin position="75"/>
        <end position="96"/>
    </location>
</feature>
<protein>
    <submittedName>
        <fullName evidence="2">Conjugal transfer protein TrbC</fullName>
    </submittedName>
</protein>
<reference evidence="2" key="1">
    <citation type="submission" date="2018-07" db="EMBL/GenBank/DDBJ databases">
        <authorList>
            <consortium name="PulseNet: The National Subtyping Network for Foodborne Disease Surveillance"/>
            <person name="Tarr C.L."/>
            <person name="Trees E."/>
            <person name="Katz L.S."/>
            <person name="Carleton-Romer H.A."/>
            <person name="Stroika S."/>
            <person name="Kucerova Z."/>
            <person name="Roache K.F."/>
            <person name="Sabol A.L."/>
            <person name="Besser J."/>
            <person name="Gerner-Smidt P."/>
        </authorList>
    </citation>
    <scope>NUCLEOTIDE SEQUENCE</scope>
    <source>
        <strain evidence="2">PNUSAS007861</strain>
    </source>
</reference>
<sequence length="163" mass="16611">MIANALSASPMASKASPFMSKARAVLTNPYFWLMAALFLVLLFGAIEPAHAADATEGGGAGLPWEGPLTKLKQSISGPVAFVIALLGIIACGATLIWGGEVSEFTRRIIYVVLVVCIIVFANTLLTGALFSGAVVPHDAAISAADVAAYAKAHAAALTGVGGR</sequence>
<dbReference type="InterPro" id="IPR007039">
    <property type="entry name" value="TrbC/VirB2"/>
</dbReference>
<dbReference type="Pfam" id="PF04956">
    <property type="entry name" value="TrbC"/>
    <property type="match status" value="1"/>
</dbReference>
<keyword evidence="1" id="KW-0812">Transmembrane</keyword>